<sequence>MKILKYSINLKYTTMEDINMDKNFIKNIDFAKTLNLENLVTYQEGQVISRTLSQNKHLSLTLFSFDKGEEISSHASGGDAFVNILDGEAEITIGEEKFEVKKGECIVMPAGIPHALHATERFKMMLVVIFG</sequence>
<dbReference type="SUPFAM" id="SSF51182">
    <property type="entry name" value="RmlC-like cupins"/>
    <property type="match status" value="1"/>
</dbReference>
<dbReference type="CDD" id="cd02230">
    <property type="entry name" value="cupin_HP0902-like"/>
    <property type="match status" value="1"/>
</dbReference>
<dbReference type="Gene3D" id="2.60.120.10">
    <property type="entry name" value="Jelly Rolls"/>
    <property type="match status" value="1"/>
</dbReference>
<dbReference type="InterPro" id="IPR013096">
    <property type="entry name" value="Cupin_2"/>
</dbReference>
<gene>
    <name evidence="2" type="ORF">SDC9_95064</name>
</gene>
<organism evidence="2">
    <name type="scientific">bioreactor metagenome</name>
    <dbReference type="NCBI Taxonomy" id="1076179"/>
    <lineage>
        <taxon>unclassified sequences</taxon>
        <taxon>metagenomes</taxon>
        <taxon>ecological metagenomes</taxon>
    </lineage>
</organism>
<evidence type="ECO:0000313" key="2">
    <source>
        <dbReference type="EMBL" id="MPM48340.1"/>
    </source>
</evidence>
<evidence type="ECO:0000259" key="1">
    <source>
        <dbReference type="Pfam" id="PF07883"/>
    </source>
</evidence>
<dbReference type="PANTHER" id="PTHR37694:SF1">
    <property type="entry name" value="SLR8022 PROTEIN"/>
    <property type="match status" value="1"/>
</dbReference>
<reference evidence="2" key="1">
    <citation type="submission" date="2019-08" db="EMBL/GenBank/DDBJ databases">
        <authorList>
            <person name="Kucharzyk K."/>
            <person name="Murdoch R.W."/>
            <person name="Higgins S."/>
            <person name="Loffler F."/>
        </authorList>
    </citation>
    <scope>NUCLEOTIDE SEQUENCE</scope>
</reference>
<dbReference type="PANTHER" id="PTHR37694">
    <property type="entry name" value="SLR8022 PROTEIN"/>
    <property type="match status" value="1"/>
</dbReference>
<dbReference type="AlphaFoldDB" id="A0A645A562"/>
<proteinExistence type="predicted"/>
<comment type="caution">
    <text evidence="2">The sequence shown here is derived from an EMBL/GenBank/DDBJ whole genome shotgun (WGS) entry which is preliminary data.</text>
</comment>
<protein>
    <recommendedName>
        <fullName evidence="1">Cupin type-2 domain-containing protein</fullName>
    </recommendedName>
</protein>
<dbReference type="Pfam" id="PF07883">
    <property type="entry name" value="Cupin_2"/>
    <property type="match status" value="1"/>
</dbReference>
<dbReference type="InterPro" id="IPR011051">
    <property type="entry name" value="RmlC_Cupin_sf"/>
</dbReference>
<name>A0A645A562_9ZZZZ</name>
<feature type="domain" description="Cupin type-2" evidence="1">
    <location>
        <begin position="62"/>
        <end position="130"/>
    </location>
</feature>
<dbReference type="EMBL" id="VSSQ01012056">
    <property type="protein sequence ID" value="MPM48340.1"/>
    <property type="molecule type" value="Genomic_DNA"/>
</dbReference>
<accession>A0A645A562</accession>
<dbReference type="InterPro" id="IPR014710">
    <property type="entry name" value="RmlC-like_jellyroll"/>
</dbReference>